<reference evidence="2" key="3">
    <citation type="submission" date="2025-09" db="UniProtKB">
        <authorList>
            <consortium name="Ensembl"/>
        </authorList>
    </citation>
    <scope>IDENTIFICATION</scope>
</reference>
<keyword evidence="3" id="KW-1185">Reference proteome</keyword>
<evidence type="ECO:0008006" key="4">
    <source>
        <dbReference type="Google" id="ProtNLM"/>
    </source>
</evidence>
<accession>H9GRZ7</accession>
<evidence type="ECO:0000313" key="2">
    <source>
        <dbReference type="Ensembl" id="ENSACAP00000019116.2"/>
    </source>
</evidence>
<protein>
    <recommendedName>
        <fullName evidence="4">Heat shock factor binding protein 1 like 1</fullName>
    </recommendedName>
</protein>
<dbReference type="GO" id="GO:0003714">
    <property type="term" value="F:transcription corepressor activity"/>
    <property type="evidence" value="ECO:0007669"/>
    <property type="project" value="InterPro"/>
</dbReference>
<dbReference type="Bgee" id="ENSACAG00000022879">
    <property type="expression patterns" value="Expressed in testis and 6 other cell types or tissues"/>
</dbReference>
<dbReference type="Ensembl" id="ENSACAT00000022997.2">
    <property type="protein sequence ID" value="ENSACAP00000019116.2"/>
    <property type="gene ID" value="ENSACAG00000022879.2"/>
</dbReference>
<dbReference type="AlphaFoldDB" id="H9GRZ7"/>
<evidence type="ECO:0000313" key="3">
    <source>
        <dbReference type="Proteomes" id="UP000001646"/>
    </source>
</evidence>
<comment type="similarity">
    <text evidence="1">Belongs to the HSBP1 family.</text>
</comment>
<dbReference type="Pfam" id="PF06825">
    <property type="entry name" value="HSBP1"/>
    <property type="match status" value="1"/>
</dbReference>
<dbReference type="InterPro" id="IPR009643">
    <property type="entry name" value="HS1-bd"/>
</dbReference>
<organism evidence="2 3">
    <name type="scientific">Anolis carolinensis</name>
    <name type="common">Green anole</name>
    <name type="synonym">American chameleon</name>
    <dbReference type="NCBI Taxonomy" id="28377"/>
    <lineage>
        <taxon>Eukaryota</taxon>
        <taxon>Metazoa</taxon>
        <taxon>Chordata</taxon>
        <taxon>Craniata</taxon>
        <taxon>Vertebrata</taxon>
        <taxon>Euteleostomi</taxon>
        <taxon>Lepidosauria</taxon>
        <taxon>Squamata</taxon>
        <taxon>Bifurcata</taxon>
        <taxon>Unidentata</taxon>
        <taxon>Episquamata</taxon>
        <taxon>Toxicofera</taxon>
        <taxon>Iguania</taxon>
        <taxon>Dactyloidae</taxon>
        <taxon>Anolis</taxon>
    </lineage>
</organism>
<evidence type="ECO:0000256" key="1">
    <source>
        <dbReference type="ARBA" id="ARBA00006349"/>
    </source>
</evidence>
<reference evidence="2" key="1">
    <citation type="submission" date="2009-12" db="EMBL/GenBank/DDBJ databases">
        <title>The Genome Sequence of Anolis carolinensis (Green Anole Lizard).</title>
        <authorList>
            <consortium name="The Genome Sequencing Platform"/>
            <person name="Di Palma F."/>
            <person name="Alfoldi J."/>
            <person name="Heiman D."/>
            <person name="Young S."/>
            <person name="Grabherr M."/>
            <person name="Johnson J."/>
            <person name="Lander E.S."/>
            <person name="Lindblad-Toh K."/>
        </authorList>
    </citation>
    <scope>NUCLEOTIDE SEQUENCE [LARGE SCALE GENOMIC DNA]</scope>
    <source>
        <strain evidence="2">JBL SC #1</strain>
    </source>
</reference>
<reference evidence="2" key="2">
    <citation type="submission" date="2025-08" db="UniProtKB">
        <authorList>
            <consortium name="Ensembl"/>
        </authorList>
    </citation>
    <scope>IDENTIFICATION</scope>
</reference>
<dbReference type="Gene3D" id="1.20.5.430">
    <property type="match status" value="1"/>
</dbReference>
<dbReference type="Proteomes" id="UP000001646">
    <property type="component" value="Unplaced"/>
</dbReference>
<dbReference type="InParanoid" id="H9GRZ7"/>
<name>H9GRZ7_ANOCA</name>
<proteinExistence type="inferred from homology"/>
<dbReference type="HOGENOM" id="CLU_3073810_0_0_1"/>
<sequence>ILRSIQTQKTKMQCSLTFLLDEMGERIDDLEEHVTGLMTQAGIENAGEEIMVRFRLS</sequence>